<evidence type="ECO:0000313" key="2">
    <source>
        <dbReference type="Proteomes" id="UP000007477"/>
    </source>
</evidence>
<dbReference type="InterPro" id="IPR029033">
    <property type="entry name" value="His_PPase_superfam"/>
</dbReference>
<dbReference type="PATRIC" id="fig|871585.3.peg.2087"/>
<reference evidence="1 2" key="2">
    <citation type="journal article" date="2011" name="J. Bacteriol.">
        <title>Genome sequence of Acinetobacter calcoaceticus PHEA-2, isolated from industry wastewater.</title>
        <authorList>
            <person name="Zhan Y."/>
            <person name="Yan Y."/>
            <person name="Zhang W."/>
            <person name="Yu H."/>
            <person name="Chen M."/>
            <person name="Lu W."/>
            <person name="Ping S."/>
            <person name="Peng Z."/>
            <person name="Yuan M."/>
            <person name="Zhou Z."/>
            <person name="Elmerich C."/>
            <person name="Lin M."/>
        </authorList>
    </citation>
    <scope>NUCLEOTIDE SEQUENCE [LARGE SCALE GENOMIC DNA]</scope>
    <source>
        <strain evidence="1 2">PHEA-2</strain>
    </source>
</reference>
<dbReference type="RefSeq" id="YP_004996354.1">
    <property type="nucleotide sequence ID" value="NC_016603.1"/>
</dbReference>
<accession>F0KLR8</accession>
<dbReference type="GeneID" id="11636605"/>
<evidence type="ECO:0000313" key="1">
    <source>
        <dbReference type="EMBL" id="ADY82672.1"/>
    </source>
</evidence>
<sequence length="50" mass="5428">MSIFLIRHAESEANINGKTLSHASIALSEFGHKQAQALCSQLPKIDHVNA</sequence>
<dbReference type="HOGENOM" id="CLU_3113448_0_0_6"/>
<keyword evidence="2" id="KW-1185">Reference proteome</keyword>
<dbReference type="InterPro" id="IPR013078">
    <property type="entry name" value="His_Pase_superF_clade-1"/>
</dbReference>
<gene>
    <name evidence="1" type="ordered locus">BDGL_002086</name>
</gene>
<reference key="1">
    <citation type="submission" date="2010-08" db="EMBL/GenBank/DDBJ databases">
        <title>The genome sequence of a nonpathogenic wastewater-adapted bacterium Acinetobacter calcoaceticus PHEA-2 and comparative genomics insights into environmental adaptation.</title>
        <authorList>
            <person name="Zhan Y."/>
            <person name="Yan Y."/>
            <person name="Zhang W."/>
            <person name="Chen M."/>
            <person name="Ping S."/>
            <person name="Lu W."/>
            <person name="Lin M."/>
        </authorList>
    </citation>
    <scope>NUCLEOTIDE SEQUENCE</scope>
    <source>
        <strain>PHEA-2</strain>
    </source>
</reference>
<dbReference type="STRING" id="871585.BDGL_002086"/>
<dbReference type="RefSeq" id="WP_014207433.1">
    <property type="nucleotide sequence ID" value="NC_016603.1"/>
</dbReference>
<dbReference type="SUPFAM" id="SSF53254">
    <property type="entry name" value="Phosphoglycerate mutase-like"/>
    <property type="match status" value="1"/>
</dbReference>
<dbReference type="OrthoDB" id="9082843at2"/>
<dbReference type="Pfam" id="PF00300">
    <property type="entry name" value="His_Phos_1"/>
    <property type="match status" value="1"/>
</dbReference>
<dbReference type="CDD" id="cd07067">
    <property type="entry name" value="HP_PGM_like"/>
    <property type="match status" value="1"/>
</dbReference>
<dbReference type="KEGG" id="acc:BDGL_002086"/>
<proteinExistence type="predicted"/>
<name>F0KLR8_ACIP2</name>
<protein>
    <submittedName>
        <fullName evidence="1">Alpha-ribazole-5'-Pphosphatase (Cobalamin biosynthesis) with phosphoglycerate mutase-like domain</fullName>
    </submittedName>
</protein>
<dbReference type="AlphaFoldDB" id="F0KLR8"/>
<dbReference type="Proteomes" id="UP000007477">
    <property type="component" value="Chromosome"/>
</dbReference>
<dbReference type="Gene3D" id="3.40.50.1240">
    <property type="entry name" value="Phosphoglycerate mutase-like"/>
    <property type="match status" value="1"/>
</dbReference>
<dbReference type="EMBL" id="CP002177">
    <property type="protein sequence ID" value="ADY82672.1"/>
    <property type="molecule type" value="Genomic_DNA"/>
</dbReference>
<organism evidence="1 2">
    <name type="scientific">Acinetobacter pittii (strain PHEA-2)</name>
    <dbReference type="NCBI Taxonomy" id="871585"/>
    <lineage>
        <taxon>Bacteria</taxon>
        <taxon>Pseudomonadati</taxon>
        <taxon>Pseudomonadota</taxon>
        <taxon>Gammaproteobacteria</taxon>
        <taxon>Moraxellales</taxon>
        <taxon>Moraxellaceae</taxon>
        <taxon>Acinetobacter</taxon>
        <taxon>Acinetobacter calcoaceticus/baumannii complex</taxon>
    </lineage>
</organism>